<dbReference type="Proteomes" id="UP000434101">
    <property type="component" value="Unassembled WGS sequence"/>
</dbReference>
<dbReference type="GO" id="GO:0008168">
    <property type="term" value="F:methyltransferase activity"/>
    <property type="evidence" value="ECO:0007669"/>
    <property type="project" value="UniProtKB-KW"/>
</dbReference>
<keyword evidence="5" id="KW-0808">Transferase</keyword>
<dbReference type="InterPro" id="IPR007318">
    <property type="entry name" value="Phopholipid_MeTrfase"/>
</dbReference>
<dbReference type="GO" id="GO:0012505">
    <property type="term" value="C:endomembrane system"/>
    <property type="evidence" value="ECO:0007669"/>
    <property type="project" value="UniProtKB-SubCell"/>
</dbReference>
<dbReference type="Pfam" id="PF04191">
    <property type="entry name" value="PEMT"/>
    <property type="match status" value="1"/>
</dbReference>
<dbReference type="PANTHER" id="PTHR12714">
    <property type="entry name" value="PROTEIN-S ISOPRENYLCYSTEINE O-METHYLTRANSFERASE"/>
    <property type="match status" value="1"/>
</dbReference>
<dbReference type="RefSeq" id="WP_160065336.1">
    <property type="nucleotide sequence ID" value="NZ_WUYX01000030.1"/>
</dbReference>
<evidence type="ECO:0000256" key="1">
    <source>
        <dbReference type="ARBA" id="ARBA00004127"/>
    </source>
</evidence>
<sequence length="167" mass="18884">MTVPSAMVKTAVFSVLVPGTVAGLIPKLLARYDREAPSLDSRIARSLGRVSFVLGLLLYLHTAWRFASEGRGTPSPTHETEDLVTGGVYAHLRNPMYVGVLLLIGGQAVRYKSLHVLWWAVVCWLGFHRRIIEYEEPRLLEAHGAAYEDYFEEVPRWVPRLHPPHDR</sequence>
<evidence type="ECO:0000256" key="4">
    <source>
        <dbReference type="ARBA" id="ARBA00023136"/>
    </source>
</evidence>
<keyword evidence="2" id="KW-0812">Transmembrane</keyword>
<accession>A0A6B0VKZ4</accession>
<keyword evidence="6" id="KW-1185">Reference proteome</keyword>
<evidence type="ECO:0000256" key="2">
    <source>
        <dbReference type="ARBA" id="ARBA00022692"/>
    </source>
</evidence>
<evidence type="ECO:0000313" key="5">
    <source>
        <dbReference type="EMBL" id="MXV62511.1"/>
    </source>
</evidence>
<protein>
    <submittedName>
        <fullName evidence="5">Isoprenylcysteine carboxylmethyltransferase family protein</fullName>
    </submittedName>
</protein>
<dbReference type="Gene3D" id="1.20.120.1630">
    <property type="match status" value="1"/>
</dbReference>
<keyword evidence="4" id="KW-0472">Membrane</keyword>
<dbReference type="EMBL" id="WUYX01000030">
    <property type="protein sequence ID" value="MXV62511.1"/>
    <property type="molecule type" value="Genomic_DNA"/>
</dbReference>
<proteinExistence type="predicted"/>
<dbReference type="GO" id="GO:0032259">
    <property type="term" value="P:methylation"/>
    <property type="evidence" value="ECO:0007669"/>
    <property type="project" value="UniProtKB-KW"/>
</dbReference>
<dbReference type="OrthoDB" id="148346at2157"/>
<evidence type="ECO:0000256" key="3">
    <source>
        <dbReference type="ARBA" id="ARBA00022989"/>
    </source>
</evidence>
<comment type="subcellular location">
    <subcellularLocation>
        <location evidence="1">Endomembrane system</location>
        <topology evidence="1">Multi-pass membrane protein</topology>
    </subcellularLocation>
</comment>
<reference evidence="5 6" key="1">
    <citation type="submission" date="2020-01" db="EMBL/GenBank/DDBJ databases">
        <title>Natronorubrum sp. JWXQ-INN 674 isolated from Inner Mongolia Autonomous Region of China.</title>
        <authorList>
            <person name="Xue Q."/>
        </authorList>
    </citation>
    <scope>NUCLEOTIDE SEQUENCE [LARGE SCALE GENOMIC DNA]</scope>
    <source>
        <strain evidence="5 6">JWXQ-INN-674</strain>
    </source>
</reference>
<organism evidence="5 6">
    <name type="scientific">Natronorubrum halalkaliphilum</name>
    <dbReference type="NCBI Taxonomy" id="2691917"/>
    <lineage>
        <taxon>Archaea</taxon>
        <taxon>Methanobacteriati</taxon>
        <taxon>Methanobacteriota</taxon>
        <taxon>Stenosarchaea group</taxon>
        <taxon>Halobacteria</taxon>
        <taxon>Halobacteriales</taxon>
        <taxon>Natrialbaceae</taxon>
        <taxon>Natronorubrum</taxon>
    </lineage>
</organism>
<dbReference type="AlphaFoldDB" id="A0A6B0VKZ4"/>
<dbReference type="PANTHER" id="PTHR12714:SF9">
    <property type="entry name" value="PROTEIN-S-ISOPRENYLCYSTEINE O-METHYLTRANSFERASE"/>
    <property type="match status" value="1"/>
</dbReference>
<name>A0A6B0VKZ4_9EURY</name>
<keyword evidence="5" id="KW-0489">Methyltransferase</keyword>
<evidence type="ECO:0000313" key="6">
    <source>
        <dbReference type="Proteomes" id="UP000434101"/>
    </source>
</evidence>
<gene>
    <name evidence="5" type="ORF">GS429_10645</name>
</gene>
<comment type="caution">
    <text evidence="5">The sequence shown here is derived from an EMBL/GenBank/DDBJ whole genome shotgun (WGS) entry which is preliminary data.</text>
</comment>
<keyword evidence="3" id="KW-1133">Transmembrane helix</keyword>